<feature type="compositionally biased region" description="Pro residues" evidence="4">
    <location>
        <begin position="106"/>
        <end position="130"/>
    </location>
</feature>
<organism evidence="5 6">
    <name type="scientific">Novymonas esmeraldas</name>
    <dbReference type="NCBI Taxonomy" id="1808958"/>
    <lineage>
        <taxon>Eukaryota</taxon>
        <taxon>Discoba</taxon>
        <taxon>Euglenozoa</taxon>
        <taxon>Kinetoplastea</taxon>
        <taxon>Metakinetoplastina</taxon>
        <taxon>Trypanosomatida</taxon>
        <taxon>Trypanosomatidae</taxon>
        <taxon>Novymonas</taxon>
    </lineage>
</organism>
<keyword evidence="6" id="KW-1185">Reference proteome</keyword>
<dbReference type="Proteomes" id="UP001430356">
    <property type="component" value="Unassembled WGS sequence"/>
</dbReference>
<accession>A0AAW0EPH5</accession>
<comment type="caution">
    <text evidence="5">The sequence shown here is derived from an EMBL/GenBank/DDBJ whole genome shotgun (WGS) entry which is preliminary data.</text>
</comment>
<dbReference type="EMBL" id="JAECZO010000051">
    <property type="protein sequence ID" value="KAK7195289.1"/>
    <property type="molecule type" value="Genomic_DNA"/>
</dbReference>
<sequence length="648" mass="71941">MAQIIDAWITDDPLMRRIQIMEVVLTHCAAVMWPHHPERVRTAPEWVAKLRASIKSKTKGLGDSAGRSLESSASRRSTTPQKKALNGLVVASADVLVCQESSKANQPPPPPTPPTPPLPQSFQVPPPQETPPTGAQLPTTILTTQSSSVSVDAARGAVLSTSPSAFLRSSTGSSTVQAQYPEVGGDNNRVRDSRAGPSPIINSITSVSSRRSTEEYFEERGVPATAATTRHGEVVVVTETGSPLSERSNTPEFPSVPLQVKRLSGGITNELFHVYDEDDPSASVVVRVFGKETDRVISRESELFYQSLFIRTYVHGNNFLVYDFLYGYYTLPYQEMSAQAMPIARALAGFQVQATRAALRDYARPLLRDSQNTDYWRSIDSEVLTADGSTTSSRGAVRETSRFDRESNYLTGSLTKWVDLVLSQEIVDKVQEDKRERFLVTARSLQSACAWMVSMLERHQADLPEGVCHNDLLSANIMIHTERKEVRIIDFDYTKRSFLLYDIANHFDEYPGYDFDYDTYFPSDAHMSAFIAEYRCAMREALEASWAADAAAANAATSASTAVGASREQQIFPNARELFWTESDEAEAQVVAHWTRLAKLLTLASHLSWSVWGLVQEAVSVLDVDFLVYAQSRYDRYVAVREECSEGL</sequence>
<dbReference type="Gene3D" id="3.90.1200.10">
    <property type="match status" value="1"/>
</dbReference>
<feature type="compositionally biased region" description="Polar residues" evidence="4">
    <location>
        <begin position="69"/>
        <end position="81"/>
    </location>
</feature>
<dbReference type="EC" id="2.7.1.82" evidence="3"/>
<evidence type="ECO:0000313" key="6">
    <source>
        <dbReference type="Proteomes" id="UP001430356"/>
    </source>
</evidence>
<feature type="compositionally biased region" description="Polar residues" evidence="4">
    <location>
        <begin position="165"/>
        <end position="178"/>
    </location>
</feature>
<feature type="region of interest" description="Disordered" evidence="4">
    <location>
        <begin position="165"/>
        <end position="199"/>
    </location>
</feature>
<keyword evidence="5" id="KW-0418">Kinase</keyword>
<evidence type="ECO:0000256" key="2">
    <source>
        <dbReference type="ARBA" id="ARBA00038211"/>
    </source>
</evidence>
<feature type="region of interest" description="Disordered" evidence="4">
    <location>
        <begin position="57"/>
        <end position="85"/>
    </location>
</feature>
<dbReference type="GO" id="GO:0004305">
    <property type="term" value="F:ethanolamine kinase activity"/>
    <property type="evidence" value="ECO:0007669"/>
    <property type="project" value="UniProtKB-EC"/>
</dbReference>
<dbReference type="FunFam" id="3.30.200.20:FF:000893">
    <property type="entry name" value="Choline kinase"/>
    <property type="match status" value="1"/>
</dbReference>
<dbReference type="GO" id="GO:0005737">
    <property type="term" value="C:cytoplasm"/>
    <property type="evidence" value="ECO:0007669"/>
    <property type="project" value="TreeGrafter"/>
</dbReference>
<evidence type="ECO:0000256" key="3">
    <source>
        <dbReference type="ARBA" id="ARBA00038874"/>
    </source>
</evidence>
<proteinExistence type="inferred from homology"/>
<comment type="pathway">
    <text evidence="1">Phospholipid metabolism; phosphatidylethanolamine biosynthesis; phosphatidylethanolamine from ethanolamine: step 1/3.</text>
</comment>
<dbReference type="InterPro" id="IPR011009">
    <property type="entry name" value="Kinase-like_dom_sf"/>
</dbReference>
<evidence type="ECO:0000313" key="5">
    <source>
        <dbReference type="EMBL" id="KAK7195289.1"/>
    </source>
</evidence>
<evidence type="ECO:0000256" key="4">
    <source>
        <dbReference type="SAM" id="MobiDB-lite"/>
    </source>
</evidence>
<reference evidence="5 6" key="1">
    <citation type="journal article" date="2021" name="MBio">
        <title>A New Model Trypanosomatid, Novymonas esmeraldas: Genomic Perception of Its 'Candidatus Pandoraea novymonadis' Endosymbiont.</title>
        <authorList>
            <person name="Zakharova A."/>
            <person name="Saura A."/>
            <person name="Butenko A."/>
            <person name="Podesvova L."/>
            <person name="Warmusova S."/>
            <person name="Kostygov A.Y."/>
            <person name="Nenarokova A."/>
            <person name="Lukes J."/>
            <person name="Opperdoes F.R."/>
            <person name="Yurchenko V."/>
        </authorList>
    </citation>
    <scope>NUCLEOTIDE SEQUENCE [LARGE SCALE GENOMIC DNA]</scope>
    <source>
        <strain evidence="5 6">E262AT.01</strain>
    </source>
</reference>
<dbReference type="Gene3D" id="3.30.200.20">
    <property type="entry name" value="Phosphorylase Kinase, domain 1"/>
    <property type="match status" value="1"/>
</dbReference>
<dbReference type="Pfam" id="PF01633">
    <property type="entry name" value="Choline_kinase"/>
    <property type="match status" value="1"/>
</dbReference>
<dbReference type="SUPFAM" id="SSF56112">
    <property type="entry name" value="Protein kinase-like (PK-like)"/>
    <property type="match status" value="1"/>
</dbReference>
<gene>
    <name evidence="5" type="ORF">NESM_000454700</name>
</gene>
<comment type="similarity">
    <text evidence="2">Belongs to the choline/ethanolamine kinase family.</text>
</comment>
<dbReference type="GO" id="GO:0006646">
    <property type="term" value="P:phosphatidylethanolamine biosynthetic process"/>
    <property type="evidence" value="ECO:0007669"/>
    <property type="project" value="TreeGrafter"/>
</dbReference>
<keyword evidence="5" id="KW-0808">Transferase</keyword>
<evidence type="ECO:0000256" key="1">
    <source>
        <dbReference type="ARBA" id="ARBA00037883"/>
    </source>
</evidence>
<feature type="region of interest" description="Disordered" evidence="4">
    <location>
        <begin position="100"/>
        <end position="138"/>
    </location>
</feature>
<dbReference type="AlphaFoldDB" id="A0AAW0EPH5"/>
<dbReference type="PANTHER" id="PTHR22603:SF66">
    <property type="entry name" value="ETHANOLAMINE KINASE"/>
    <property type="match status" value="1"/>
</dbReference>
<dbReference type="PANTHER" id="PTHR22603">
    <property type="entry name" value="CHOLINE/ETHANOALAMINE KINASE"/>
    <property type="match status" value="1"/>
</dbReference>
<name>A0AAW0EPH5_9TRYP</name>
<protein>
    <recommendedName>
        <fullName evidence="3">ethanolamine kinase</fullName>
        <ecNumber evidence="3">2.7.1.82</ecNumber>
    </recommendedName>
</protein>